<accession>C3KQ61</accession>
<evidence type="ECO:0000256" key="1">
    <source>
        <dbReference type="SAM" id="MobiDB-lite"/>
    </source>
</evidence>
<evidence type="ECO:0000313" key="2">
    <source>
        <dbReference type="EMBL" id="ACP22219.1"/>
    </source>
</evidence>
<reference evidence="3" key="1">
    <citation type="journal article" date="2004" name="J. Bacteriol.">
        <title>An evolutionary hot spot: the pNGR234b replicon of Rhizobium sp. strain NGR234.</title>
        <authorList>
            <person name="Streit W.R."/>
            <person name="Schmitz R.A."/>
            <person name="Perret X."/>
            <person name="Staehelin C."/>
            <person name="Deakin W.J."/>
            <person name="Raasch C."/>
            <person name="Liesegang H."/>
            <person name="Broughton W.J."/>
        </authorList>
    </citation>
    <scope>NUCLEOTIDE SEQUENCE [LARGE SCALE GENOMIC DNA]</scope>
    <source>
        <strain evidence="3">NBRC 101917 / NGR234</strain>
    </source>
</reference>
<dbReference type="EMBL" id="CP000874">
    <property type="protein sequence ID" value="ACP22219.1"/>
    <property type="molecule type" value="Genomic_DNA"/>
</dbReference>
<feature type="region of interest" description="Disordered" evidence="1">
    <location>
        <begin position="34"/>
        <end position="70"/>
    </location>
</feature>
<name>C3KQ61_SINFN</name>
<keyword evidence="3" id="KW-1185">Reference proteome</keyword>
<reference evidence="2 3" key="2">
    <citation type="journal article" date="2009" name="Appl. Environ. Microbiol.">
        <title>Rhizobium sp. strain NGR234 possesses a remarkable number of secretion systems.</title>
        <authorList>
            <person name="Schmeisser C."/>
            <person name="Liesegang H."/>
            <person name="Krysciak D."/>
            <person name="Bakkou N."/>
            <person name="Le Quere A."/>
            <person name="Wollherr A."/>
            <person name="Heinemeyer I."/>
            <person name="Morgenstern B."/>
            <person name="Pommerening-Roeser A."/>
            <person name="Flores M."/>
            <person name="Palacios R."/>
            <person name="Brenner S."/>
            <person name="Gottschalk G."/>
            <person name="Schmitz R.A."/>
            <person name="Broughton W.J."/>
            <person name="Perret X."/>
            <person name="Strittmatter A.W."/>
            <person name="Streit W.R."/>
        </authorList>
    </citation>
    <scope>NUCLEOTIDE SEQUENCE [LARGE SCALE GENOMIC DNA]</scope>
    <source>
        <strain evidence="3">NBRC 101917 / NGR234</strain>
    </source>
</reference>
<dbReference type="AlphaFoldDB" id="C3KQ61"/>
<gene>
    <name evidence="2" type="ordered locus">NGR_b07610</name>
</gene>
<organism evidence="2 3">
    <name type="scientific">Sinorhizobium fredii (strain NBRC 101917 / NGR234)</name>
    <dbReference type="NCBI Taxonomy" id="394"/>
    <lineage>
        <taxon>Bacteria</taxon>
        <taxon>Pseudomonadati</taxon>
        <taxon>Pseudomonadota</taxon>
        <taxon>Alphaproteobacteria</taxon>
        <taxon>Hyphomicrobiales</taxon>
        <taxon>Rhizobiaceae</taxon>
        <taxon>Sinorhizobium/Ensifer group</taxon>
        <taxon>Sinorhizobium</taxon>
    </lineage>
</organism>
<evidence type="ECO:0000313" key="3">
    <source>
        <dbReference type="Proteomes" id="UP000001054"/>
    </source>
</evidence>
<proteinExistence type="predicted"/>
<dbReference type="Proteomes" id="UP000001054">
    <property type="component" value="Plasmid pNGR234b"/>
</dbReference>
<feature type="compositionally biased region" description="Basic and acidic residues" evidence="1">
    <location>
        <begin position="37"/>
        <end position="64"/>
    </location>
</feature>
<protein>
    <submittedName>
        <fullName evidence="2">Uncharacterized protein</fullName>
    </submittedName>
</protein>
<geneLocation type="plasmid" evidence="3">
    <name>sym pNGR234b</name>
</geneLocation>
<keyword evidence="2" id="KW-0614">Plasmid</keyword>
<dbReference type="KEGG" id="rhi:NGR_b07610"/>
<dbReference type="HOGENOM" id="CLU_2755124_0_0_5"/>
<sequence length="70" mass="7514">MLIKGESRASALAICLAAAPDYHLKEAEAAALITDRAAGHDHRRTSESDLRGSRTEPGRSEVVRRASVSQ</sequence>